<dbReference type="InterPro" id="IPR029039">
    <property type="entry name" value="Flavoprotein-like_sf"/>
</dbReference>
<dbReference type="InterPro" id="IPR051814">
    <property type="entry name" value="NAD(P)H-dep_FMN_reductase"/>
</dbReference>
<name>A0ABP9HFJ6_9ACTN</name>
<keyword evidence="3" id="KW-0560">Oxidoreductase</keyword>
<proteinExistence type="predicted"/>
<reference evidence="6" key="1">
    <citation type="journal article" date="2019" name="Int. J. Syst. Evol. Microbiol.">
        <title>The Global Catalogue of Microorganisms (GCM) 10K type strain sequencing project: providing services to taxonomists for standard genome sequencing and annotation.</title>
        <authorList>
            <consortium name="The Broad Institute Genomics Platform"/>
            <consortium name="The Broad Institute Genome Sequencing Center for Infectious Disease"/>
            <person name="Wu L."/>
            <person name="Ma J."/>
        </authorList>
    </citation>
    <scope>NUCLEOTIDE SEQUENCE [LARGE SCALE GENOMIC DNA]</scope>
    <source>
        <strain evidence="6">JCM 17986</strain>
    </source>
</reference>
<sequence>MSSVLVVWGSPSEASRTGAVAAQVADRLAAAGHRVDRLAVRDLPAEALLHADFADPAIRDAIARVERADALVVASPVYKAAYSGVLKAFLDVLPQFALRGKAVLPVLTGGSPAHVLALDYALRPVLTSLGASHVSQGWFVHESFVRPEPEQGTHVLDPEGTAPLWELVDAFAGQLPEAVAGRAAA</sequence>
<dbReference type="PANTHER" id="PTHR43408:SF1">
    <property type="entry name" value="FMN REDUCTASE (NADPH)"/>
    <property type="match status" value="1"/>
</dbReference>
<evidence type="ECO:0000256" key="2">
    <source>
        <dbReference type="ARBA" id="ARBA00022643"/>
    </source>
</evidence>
<keyword evidence="6" id="KW-1185">Reference proteome</keyword>
<evidence type="ECO:0000313" key="5">
    <source>
        <dbReference type="EMBL" id="GAA4969620.1"/>
    </source>
</evidence>
<evidence type="ECO:0000256" key="1">
    <source>
        <dbReference type="ARBA" id="ARBA00022630"/>
    </source>
</evidence>
<evidence type="ECO:0000259" key="4">
    <source>
        <dbReference type="Pfam" id="PF03358"/>
    </source>
</evidence>
<protein>
    <recommendedName>
        <fullName evidence="4">NADPH-dependent FMN reductase-like domain-containing protein</fullName>
    </recommendedName>
</protein>
<dbReference type="Pfam" id="PF03358">
    <property type="entry name" value="FMN_red"/>
    <property type="match status" value="1"/>
</dbReference>
<organism evidence="5 6">
    <name type="scientific">Yinghuangia aomiensis</name>
    <dbReference type="NCBI Taxonomy" id="676205"/>
    <lineage>
        <taxon>Bacteria</taxon>
        <taxon>Bacillati</taxon>
        <taxon>Actinomycetota</taxon>
        <taxon>Actinomycetes</taxon>
        <taxon>Kitasatosporales</taxon>
        <taxon>Streptomycetaceae</taxon>
        <taxon>Yinghuangia</taxon>
    </lineage>
</organism>
<keyword evidence="2" id="KW-0288">FMN</keyword>
<dbReference type="PANTHER" id="PTHR43408">
    <property type="entry name" value="FMN REDUCTASE (NADPH)"/>
    <property type="match status" value="1"/>
</dbReference>
<comment type="caution">
    <text evidence="5">The sequence shown here is derived from an EMBL/GenBank/DDBJ whole genome shotgun (WGS) entry which is preliminary data.</text>
</comment>
<feature type="domain" description="NADPH-dependent FMN reductase-like" evidence="4">
    <location>
        <begin position="4"/>
        <end position="140"/>
    </location>
</feature>
<dbReference type="NCBIfam" id="TIGR03567">
    <property type="entry name" value="FMN_reduc_SsuE"/>
    <property type="match status" value="1"/>
</dbReference>
<dbReference type="Proteomes" id="UP001500466">
    <property type="component" value="Unassembled WGS sequence"/>
</dbReference>
<accession>A0ABP9HFJ6</accession>
<evidence type="ECO:0000313" key="6">
    <source>
        <dbReference type="Proteomes" id="UP001500466"/>
    </source>
</evidence>
<dbReference type="SUPFAM" id="SSF52218">
    <property type="entry name" value="Flavoproteins"/>
    <property type="match status" value="1"/>
</dbReference>
<dbReference type="Gene3D" id="3.40.50.360">
    <property type="match status" value="1"/>
</dbReference>
<gene>
    <name evidence="5" type="ORF">GCM10023205_38620</name>
</gene>
<evidence type="ECO:0000256" key="3">
    <source>
        <dbReference type="ARBA" id="ARBA00023002"/>
    </source>
</evidence>
<dbReference type="InterPro" id="IPR005025">
    <property type="entry name" value="FMN_Rdtase-like_dom"/>
</dbReference>
<dbReference type="RefSeq" id="WP_345676793.1">
    <property type="nucleotide sequence ID" value="NZ_BAABHS010000013.1"/>
</dbReference>
<keyword evidence="1" id="KW-0285">Flavoprotein</keyword>
<dbReference type="EMBL" id="BAABHS010000013">
    <property type="protein sequence ID" value="GAA4969620.1"/>
    <property type="molecule type" value="Genomic_DNA"/>
</dbReference>
<dbReference type="InterPro" id="IPR020048">
    <property type="entry name" value="NADPH-dep_FMN_reduc_SsuE"/>
</dbReference>